<dbReference type="PANTHER" id="PTHR21063">
    <property type="entry name" value="LFA-3"/>
    <property type="match status" value="1"/>
</dbReference>
<dbReference type="PANTHER" id="PTHR21063:SF4">
    <property type="entry name" value="CD48 ANTIGEN-RELATED"/>
    <property type="match status" value="1"/>
</dbReference>
<dbReference type="InterPro" id="IPR013106">
    <property type="entry name" value="Ig_V-set"/>
</dbReference>
<comment type="caution">
    <text evidence="5">The sequence shown here is derived from an EMBL/GenBank/DDBJ whole genome shotgun (WGS) entry which is preliminary data.</text>
</comment>
<evidence type="ECO:0000313" key="5">
    <source>
        <dbReference type="EMBL" id="KAF4097219.1"/>
    </source>
</evidence>
<name>A0A7J6BQD3_9TELE</name>
<keyword evidence="2" id="KW-1133">Transmembrane helix</keyword>
<dbReference type="InterPro" id="IPR013783">
    <property type="entry name" value="Ig-like_fold"/>
</dbReference>
<dbReference type="SUPFAM" id="SSF48726">
    <property type="entry name" value="Immunoglobulin"/>
    <property type="match status" value="2"/>
</dbReference>
<gene>
    <name evidence="5" type="ORF">G5714_021227</name>
</gene>
<feature type="domain" description="Immunoglobulin" evidence="4">
    <location>
        <begin position="133"/>
        <end position="236"/>
    </location>
</feature>
<feature type="chain" id="PRO_5029566076" description="Immunoglobulin domain-containing protein" evidence="3">
    <location>
        <begin position="16"/>
        <end position="304"/>
    </location>
</feature>
<protein>
    <recommendedName>
        <fullName evidence="4">Immunoglobulin domain-containing protein</fullName>
    </recommendedName>
</protein>
<evidence type="ECO:0000256" key="1">
    <source>
        <dbReference type="SAM" id="MobiDB-lite"/>
    </source>
</evidence>
<keyword evidence="2" id="KW-0472">Membrane</keyword>
<dbReference type="InterPro" id="IPR036179">
    <property type="entry name" value="Ig-like_dom_sf"/>
</dbReference>
<accession>A0A7J6BQD3</accession>
<feature type="signal peptide" evidence="3">
    <location>
        <begin position="1"/>
        <end position="15"/>
    </location>
</feature>
<dbReference type="Pfam" id="PF07686">
    <property type="entry name" value="V-set"/>
    <property type="match status" value="1"/>
</dbReference>
<evidence type="ECO:0000259" key="4">
    <source>
        <dbReference type="SMART" id="SM00409"/>
    </source>
</evidence>
<dbReference type="InterPro" id="IPR003599">
    <property type="entry name" value="Ig_sub"/>
</dbReference>
<organism evidence="5 6">
    <name type="scientific">Onychostoma macrolepis</name>
    <dbReference type="NCBI Taxonomy" id="369639"/>
    <lineage>
        <taxon>Eukaryota</taxon>
        <taxon>Metazoa</taxon>
        <taxon>Chordata</taxon>
        <taxon>Craniata</taxon>
        <taxon>Vertebrata</taxon>
        <taxon>Euteleostomi</taxon>
        <taxon>Actinopterygii</taxon>
        <taxon>Neopterygii</taxon>
        <taxon>Teleostei</taxon>
        <taxon>Ostariophysi</taxon>
        <taxon>Cypriniformes</taxon>
        <taxon>Cyprinidae</taxon>
        <taxon>Acrossocheilinae</taxon>
        <taxon>Onychostoma</taxon>
    </lineage>
</organism>
<dbReference type="Gene3D" id="2.60.40.10">
    <property type="entry name" value="Immunoglobulins"/>
    <property type="match status" value="2"/>
</dbReference>
<sequence length="304" mass="33807">MKLAVLFVLAHGVSSVVTDGLSAFVMDGDSVTLRTDVKTNHREYIKWYFNDTRIAQMTGDLSYICTDVQCNEGTERFRDRLKLDHQTGSLTITDTRNIDSGVYKLRITISSNINEKIFIVAVYGVSAVERDKMKKKSVKEGESVSFDPGEIKKQNNLMAWYFNNSLIAEIIGNQSKICTHDQCEDADERFRDRLKLDHQTGSLTVLNTRTTDSGDYQLQINSSRISIIKIFSVTVTAGPDSTSAAAAVVVVVAVLLVAVAAVIYYHQRKSTQARQNDTMRHNQDQGNGVDSIPLAGRDSIDHCS</sequence>
<dbReference type="EMBL" id="JAAMOB010000022">
    <property type="protein sequence ID" value="KAF4097219.1"/>
    <property type="molecule type" value="Genomic_DNA"/>
</dbReference>
<feature type="transmembrane region" description="Helical" evidence="2">
    <location>
        <begin position="244"/>
        <end position="265"/>
    </location>
</feature>
<evidence type="ECO:0000256" key="2">
    <source>
        <dbReference type="SAM" id="Phobius"/>
    </source>
</evidence>
<feature type="region of interest" description="Disordered" evidence="1">
    <location>
        <begin position="272"/>
        <end position="304"/>
    </location>
</feature>
<keyword evidence="2" id="KW-0812">Transmembrane</keyword>
<keyword evidence="3" id="KW-0732">Signal</keyword>
<dbReference type="SMART" id="SM00409">
    <property type="entry name" value="IG"/>
    <property type="match status" value="2"/>
</dbReference>
<dbReference type="AlphaFoldDB" id="A0A7J6BQD3"/>
<feature type="domain" description="Immunoglobulin" evidence="4">
    <location>
        <begin position="20"/>
        <end position="123"/>
    </location>
</feature>
<evidence type="ECO:0000256" key="3">
    <source>
        <dbReference type="SAM" id="SignalP"/>
    </source>
</evidence>
<proteinExistence type="predicted"/>
<reference evidence="5 6" key="1">
    <citation type="submission" date="2020-04" db="EMBL/GenBank/DDBJ databases">
        <title>Chromosome-level genome assembly of a cyprinid fish Onychostoma macrolepis by integration of Nanopore Sequencing, Bionano and Hi-C technology.</title>
        <authorList>
            <person name="Wang D."/>
        </authorList>
    </citation>
    <scope>NUCLEOTIDE SEQUENCE [LARGE SCALE GENOMIC DNA]</scope>
    <source>
        <strain evidence="5">SWU-2019</strain>
        <tissue evidence="5">Muscle</tissue>
    </source>
</reference>
<dbReference type="Proteomes" id="UP000579812">
    <property type="component" value="Unassembled WGS sequence"/>
</dbReference>
<evidence type="ECO:0000313" key="6">
    <source>
        <dbReference type="Proteomes" id="UP000579812"/>
    </source>
</evidence>
<keyword evidence="6" id="KW-1185">Reference proteome</keyword>